<evidence type="ECO:0000256" key="1">
    <source>
        <dbReference type="SAM" id="MobiDB-lite"/>
    </source>
</evidence>
<evidence type="ECO:0000256" key="2">
    <source>
        <dbReference type="SAM" id="SignalP"/>
    </source>
</evidence>
<keyword evidence="4" id="KW-1185">Reference proteome</keyword>
<feature type="signal peptide" evidence="2">
    <location>
        <begin position="1"/>
        <end position="16"/>
    </location>
</feature>
<evidence type="ECO:0000313" key="3">
    <source>
        <dbReference type="EMBL" id="MBD6618477.1"/>
    </source>
</evidence>
<reference evidence="3" key="1">
    <citation type="submission" date="2019-07" db="EMBL/GenBank/DDBJ databases">
        <title>Toxilogical consequences of a new and cryptic species of cyanobacteria (Komarekiella delphini-convector) recovered from the epidermis of a bottlenose dolphin and 1500 ft. in the air.</title>
        <authorList>
            <person name="Brown A.O."/>
            <person name="Dvorak P."/>
            <person name="Villanueva C.D."/>
            <person name="Foss A.J."/>
            <person name="Garvey A.D."/>
            <person name="Gibson Q.A."/>
            <person name="Johansen J.R."/>
            <person name="Casamatta D.A."/>
        </authorList>
    </citation>
    <scope>NUCLEOTIDE SEQUENCE</scope>
    <source>
        <strain evidence="3">SJRDD-AB1</strain>
    </source>
</reference>
<dbReference type="EMBL" id="VJXY01000027">
    <property type="protein sequence ID" value="MBD6618477.1"/>
    <property type="molecule type" value="Genomic_DNA"/>
</dbReference>
<gene>
    <name evidence="3" type="ORF">FNW02_22285</name>
</gene>
<proteinExistence type="predicted"/>
<protein>
    <submittedName>
        <fullName evidence="3">Uncharacterized protein</fullName>
    </submittedName>
</protein>
<sequence length="66" mass="7039">MFLYCVLFATLLAVLAGFDGSVTVHVTPFGGLKVLINGHSADCLIDPQLPEDNGQSQPKLPEQKIA</sequence>
<accession>A0AA40VST5</accession>
<dbReference type="AlphaFoldDB" id="A0AA40VST5"/>
<name>A0AA40VST5_9NOST</name>
<feature type="chain" id="PRO_5041315543" evidence="2">
    <location>
        <begin position="17"/>
        <end position="66"/>
    </location>
</feature>
<evidence type="ECO:0000313" key="4">
    <source>
        <dbReference type="Proteomes" id="UP001165986"/>
    </source>
</evidence>
<keyword evidence="2" id="KW-0732">Signal</keyword>
<comment type="caution">
    <text evidence="3">The sequence shown here is derived from an EMBL/GenBank/DDBJ whole genome shotgun (WGS) entry which is preliminary data.</text>
</comment>
<dbReference type="Proteomes" id="UP001165986">
    <property type="component" value="Unassembled WGS sequence"/>
</dbReference>
<organism evidence="3 4">
    <name type="scientific">Komarekiella delphini-convector SJRDD-AB1</name>
    <dbReference type="NCBI Taxonomy" id="2593771"/>
    <lineage>
        <taxon>Bacteria</taxon>
        <taxon>Bacillati</taxon>
        <taxon>Cyanobacteriota</taxon>
        <taxon>Cyanophyceae</taxon>
        <taxon>Nostocales</taxon>
        <taxon>Nostocaceae</taxon>
        <taxon>Komarekiella</taxon>
        <taxon>Komarekiella delphini-convector</taxon>
    </lineage>
</organism>
<feature type="region of interest" description="Disordered" evidence="1">
    <location>
        <begin position="47"/>
        <end position="66"/>
    </location>
</feature>